<evidence type="ECO:0000256" key="4">
    <source>
        <dbReference type="ARBA" id="ARBA00023125"/>
    </source>
</evidence>
<dbReference type="InterPro" id="IPR004839">
    <property type="entry name" value="Aminotransferase_I/II_large"/>
</dbReference>
<dbReference type="GO" id="GO:0008483">
    <property type="term" value="F:transaminase activity"/>
    <property type="evidence" value="ECO:0007669"/>
    <property type="project" value="UniProtKB-KW"/>
</dbReference>
<dbReference type="InterPro" id="IPR015422">
    <property type="entry name" value="PyrdxlP-dep_Trfase_small"/>
</dbReference>
<evidence type="ECO:0000256" key="5">
    <source>
        <dbReference type="ARBA" id="ARBA00023163"/>
    </source>
</evidence>
<keyword evidence="7" id="KW-0032">Aminotransferase</keyword>
<name>A0A437M8Z3_9SPHN</name>
<gene>
    <name evidence="7" type="ORF">EOD43_09580</name>
</gene>
<dbReference type="CDD" id="cd07377">
    <property type="entry name" value="WHTH_GntR"/>
    <property type="match status" value="1"/>
</dbReference>
<evidence type="ECO:0000256" key="3">
    <source>
        <dbReference type="ARBA" id="ARBA00023015"/>
    </source>
</evidence>
<evidence type="ECO:0000313" key="7">
    <source>
        <dbReference type="EMBL" id="RVT94083.1"/>
    </source>
</evidence>
<dbReference type="RefSeq" id="WP_127743254.1">
    <property type="nucleotide sequence ID" value="NZ_SACN01000001.1"/>
</dbReference>
<keyword evidence="8" id="KW-1185">Reference proteome</keyword>
<dbReference type="InterPro" id="IPR000524">
    <property type="entry name" value="Tscrpt_reg_HTH_GntR"/>
</dbReference>
<comment type="caution">
    <text evidence="7">The sequence shown here is derived from an EMBL/GenBank/DDBJ whole genome shotgun (WGS) entry which is preliminary data.</text>
</comment>
<dbReference type="Proteomes" id="UP000282971">
    <property type="component" value="Unassembled WGS sequence"/>
</dbReference>
<dbReference type="CDD" id="cd00609">
    <property type="entry name" value="AAT_like"/>
    <property type="match status" value="1"/>
</dbReference>
<keyword evidence="5" id="KW-0804">Transcription</keyword>
<sequence length="454" mass="48695">MWTPVLADDVETVSGRLLSAMRRDIADGVLTPGEKLPTHRDLAHRLGIGLGTVTTVYAEAVREGLITAQVGRGSFVADQASLAPPLDDGTIRMSQNVPPLAPAQRRFAATFGRLRQRPDLVDHLGYAPPEGYAAHRRLGAEWLKRVSGHDAIDVSKLIVTTGAQQAMTLAFDTLCKPGDTLLCEAATYFGMRSIAQVGGYKLRGVAMDGEGLLPDALDQAAAESGAKLLYTLPTLQNPTGRIMSYRRRMEIIEVARKRGLWIVEDDLYSVFAIGTAPPPLSAYAPDRCIYINGTSKALAPGLRVGYMVMPNADQYDAALRLIRARIYSPASLGAMIASQWIEDGTADEVVAEVQAEMLARGAIARDRLGSACEAPADPRCPHLWLPMPEIDAERLAARAMRAGVEITPPSAPLVDAGMLSGVRLCIGAVADRATLSSAVDRVADALRERDHGVV</sequence>
<comment type="similarity">
    <text evidence="1">In the C-terminal section; belongs to the class-I pyridoxal-phosphate-dependent aminotransferase family.</text>
</comment>
<keyword evidence="2" id="KW-0663">Pyridoxal phosphate</keyword>
<dbReference type="Gene3D" id="1.10.10.10">
    <property type="entry name" value="Winged helix-like DNA-binding domain superfamily/Winged helix DNA-binding domain"/>
    <property type="match status" value="1"/>
</dbReference>
<dbReference type="GO" id="GO:0003700">
    <property type="term" value="F:DNA-binding transcription factor activity"/>
    <property type="evidence" value="ECO:0007669"/>
    <property type="project" value="InterPro"/>
</dbReference>
<dbReference type="GO" id="GO:0030170">
    <property type="term" value="F:pyridoxal phosphate binding"/>
    <property type="evidence" value="ECO:0007669"/>
    <property type="project" value="InterPro"/>
</dbReference>
<evidence type="ECO:0000256" key="1">
    <source>
        <dbReference type="ARBA" id="ARBA00005384"/>
    </source>
</evidence>
<dbReference type="OrthoDB" id="9804020at2"/>
<dbReference type="SUPFAM" id="SSF53383">
    <property type="entry name" value="PLP-dependent transferases"/>
    <property type="match status" value="1"/>
</dbReference>
<dbReference type="PROSITE" id="PS50949">
    <property type="entry name" value="HTH_GNTR"/>
    <property type="match status" value="1"/>
</dbReference>
<dbReference type="EMBL" id="SACN01000001">
    <property type="protein sequence ID" value="RVT94083.1"/>
    <property type="molecule type" value="Genomic_DNA"/>
</dbReference>
<evidence type="ECO:0000313" key="8">
    <source>
        <dbReference type="Proteomes" id="UP000282971"/>
    </source>
</evidence>
<proteinExistence type="inferred from homology"/>
<dbReference type="InterPro" id="IPR015421">
    <property type="entry name" value="PyrdxlP-dep_Trfase_major"/>
</dbReference>
<dbReference type="SUPFAM" id="SSF46785">
    <property type="entry name" value="Winged helix' DNA-binding domain"/>
    <property type="match status" value="1"/>
</dbReference>
<dbReference type="SMART" id="SM00345">
    <property type="entry name" value="HTH_GNTR"/>
    <property type="match status" value="1"/>
</dbReference>
<dbReference type="GO" id="GO:0003677">
    <property type="term" value="F:DNA binding"/>
    <property type="evidence" value="ECO:0007669"/>
    <property type="project" value="UniProtKB-KW"/>
</dbReference>
<dbReference type="Pfam" id="PF00392">
    <property type="entry name" value="GntR"/>
    <property type="match status" value="1"/>
</dbReference>
<dbReference type="InterPro" id="IPR036390">
    <property type="entry name" value="WH_DNA-bd_sf"/>
</dbReference>
<dbReference type="AlphaFoldDB" id="A0A437M8Z3"/>
<dbReference type="PANTHER" id="PTHR46577:SF1">
    <property type="entry name" value="HTH-TYPE TRANSCRIPTIONAL REGULATORY PROTEIN GABR"/>
    <property type="match status" value="1"/>
</dbReference>
<dbReference type="InterPro" id="IPR051446">
    <property type="entry name" value="HTH_trans_reg/aminotransferase"/>
</dbReference>
<accession>A0A437M8Z3</accession>
<evidence type="ECO:0000256" key="2">
    <source>
        <dbReference type="ARBA" id="ARBA00022898"/>
    </source>
</evidence>
<dbReference type="Gene3D" id="3.90.1150.10">
    <property type="entry name" value="Aspartate Aminotransferase, domain 1"/>
    <property type="match status" value="1"/>
</dbReference>
<protein>
    <submittedName>
        <fullName evidence="7">PLP-dependent aminotransferase family protein</fullName>
    </submittedName>
</protein>
<reference evidence="7 8" key="1">
    <citation type="submission" date="2019-01" db="EMBL/GenBank/DDBJ databases">
        <authorList>
            <person name="Chen W.-M."/>
        </authorList>
    </citation>
    <scope>NUCLEOTIDE SEQUENCE [LARGE SCALE GENOMIC DNA]</scope>
    <source>
        <strain evidence="7 8">CCP-7</strain>
    </source>
</reference>
<dbReference type="Gene3D" id="3.40.640.10">
    <property type="entry name" value="Type I PLP-dependent aspartate aminotransferase-like (Major domain)"/>
    <property type="match status" value="1"/>
</dbReference>
<dbReference type="InterPro" id="IPR036388">
    <property type="entry name" value="WH-like_DNA-bd_sf"/>
</dbReference>
<organism evidence="7 8">
    <name type="scientific">Sphingomonas crocodyli</name>
    <dbReference type="NCBI Taxonomy" id="1979270"/>
    <lineage>
        <taxon>Bacteria</taxon>
        <taxon>Pseudomonadati</taxon>
        <taxon>Pseudomonadota</taxon>
        <taxon>Alphaproteobacteria</taxon>
        <taxon>Sphingomonadales</taxon>
        <taxon>Sphingomonadaceae</taxon>
        <taxon>Sphingomonas</taxon>
    </lineage>
</organism>
<feature type="domain" description="HTH gntR-type" evidence="6">
    <location>
        <begin position="11"/>
        <end position="79"/>
    </location>
</feature>
<keyword evidence="7" id="KW-0808">Transferase</keyword>
<dbReference type="PANTHER" id="PTHR46577">
    <property type="entry name" value="HTH-TYPE TRANSCRIPTIONAL REGULATORY PROTEIN GABR"/>
    <property type="match status" value="1"/>
</dbReference>
<dbReference type="Pfam" id="PF00155">
    <property type="entry name" value="Aminotran_1_2"/>
    <property type="match status" value="1"/>
</dbReference>
<dbReference type="InterPro" id="IPR015424">
    <property type="entry name" value="PyrdxlP-dep_Trfase"/>
</dbReference>
<keyword evidence="4" id="KW-0238">DNA-binding</keyword>
<keyword evidence="3" id="KW-0805">Transcription regulation</keyword>
<evidence type="ECO:0000259" key="6">
    <source>
        <dbReference type="PROSITE" id="PS50949"/>
    </source>
</evidence>